<dbReference type="PANTHER" id="PTHR30055">
    <property type="entry name" value="HTH-TYPE TRANSCRIPTIONAL REGULATOR RUTR"/>
    <property type="match status" value="1"/>
</dbReference>
<feature type="domain" description="HTH tetR-type" evidence="5">
    <location>
        <begin position="16"/>
        <end position="76"/>
    </location>
</feature>
<dbReference type="Pfam" id="PF00440">
    <property type="entry name" value="TetR_N"/>
    <property type="match status" value="1"/>
</dbReference>
<gene>
    <name evidence="6" type="ORF">BSU04_07025</name>
</gene>
<comment type="caution">
    <text evidence="6">The sequence shown here is derived from an EMBL/GenBank/DDBJ whole genome shotgun (WGS) entry which is preliminary data.</text>
</comment>
<dbReference type="Proteomes" id="UP000214720">
    <property type="component" value="Unassembled WGS sequence"/>
</dbReference>
<dbReference type="SUPFAM" id="SSF46689">
    <property type="entry name" value="Homeodomain-like"/>
    <property type="match status" value="1"/>
</dbReference>
<dbReference type="GO" id="GO:0000976">
    <property type="term" value="F:transcription cis-regulatory region binding"/>
    <property type="evidence" value="ECO:0007669"/>
    <property type="project" value="TreeGrafter"/>
</dbReference>
<dbReference type="PROSITE" id="PS50977">
    <property type="entry name" value="HTH_TETR_2"/>
    <property type="match status" value="1"/>
</dbReference>
<evidence type="ECO:0000256" key="2">
    <source>
        <dbReference type="ARBA" id="ARBA00023125"/>
    </source>
</evidence>
<protein>
    <submittedName>
        <fullName evidence="6">Transcriptional regulator, TetR family</fullName>
    </submittedName>
</protein>
<dbReference type="FunFam" id="1.10.10.60:FF:000141">
    <property type="entry name" value="TetR family transcriptional regulator"/>
    <property type="match status" value="1"/>
</dbReference>
<reference evidence="7" key="1">
    <citation type="submission" date="2017-01" db="EMBL/GenBank/DDBJ databases">
        <title>Genome Analysis of Deinococcus marmoris KOPRI26562.</title>
        <authorList>
            <person name="Kim J.H."/>
            <person name="Oh H.-M."/>
        </authorList>
    </citation>
    <scope>NUCLEOTIDE SEQUENCE [LARGE SCALE GENOMIC DNA]</scope>
    <source>
        <strain evidence="7">PAMC 26633</strain>
    </source>
</reference>
<dbReference type="Pfam" id="PF21351">
    <property type="entry name" value="TetR_C_41"/>
    <property type="match status" value="1"/>
</dbReference>
<evidence type="ECO:0000256" key="1">
    <source>
        <dbReference type="ARBA" id="ARBA00023015"/>
    </source>
</evidence>
<evidence type="ECO:0000256" key="4">
    <source>
        <dbReference type="PROSITE-ProRule" id="PRU00335"/>
    </source>
</evidence>
<proteinExistence type="predicted"/>
<evidence type="ECO:0000313" key="7">
    <source>
        <dbReference type="Proteomes" id="UP000214720"/>
    </source>
</evidence>
<accession>A0A226X8Z8</accession>
<evidence type="ECO:0000256" key="3">
    <source>
        <dbReference type="ARBA" id="ARBA00023163"/>
    </source>
</evidence>
<dbReference type="InterPro" id="IPR050109">
    <property type="entry name" value="HTH-type_TetR-like_transc_reg"/>
</dbReference>
<dbReference type="AlphaFoldDB" id="A0A226X8Z8"/>
<evidence type="ECO:0000313" key="6">
    <source>
        <dbReference type="EMBL" id="OXC79427.1"/>
    </source>
</evidence>
<dbReference type="eggNOG" id="COG1309">
    <property type="taxonomic scope" value="Bacteria"/>
</dbReference>
<name>A0A226X8Z8_CABSO</name>
<keyword evidence="2 4" id="KW-0238">DNA-binding</keyword>
<dbReference type="PRINTS" id="PR00455">
    <property type="entry name" value="HTHTETR"/>
</dbReference>
<dbReference type="GO" id="GO:0003700">
    <property type="term" value="F:DNA-binding transcription factor activity"/>
    <property type="evidence" value="ECO:0007669"/>
    <property type="project" value="TreeGrafter"/>
</dbReference>
<dbReference type="InterPro" id="IPR049484">
    <property type="entry name" value="Rv0078-like_C"/>
</dbReference>
<keyword evidence="1" id="KW-0805">Transcription regulation</keyword>
<dbReference type="PANTHER" id="PTHR30055:SF234">
    <property type="entry name" value="HTH-TYPE TRANSCRIPTIONAL REGULATOR BETI"/>
    <property type="match status" value="1"/>
</dbReference>
<organism evidence="6 7">
    <name type="scientific">Caballeronia sordidicola</name>
    <name type="common">Burkholderia sordidicola</name>
    <dbReference type="NCBI Taxonomy" id="196367"/>
    <lineage>
        <taxon>Bacteria</taxon>
        <taxon>Pseudomonadati</taxon>
        <taxon>Pseudomonadota</taxon>
        <taxon>Betaproteobacteria</taxon>
        <taxon>Burkholderiales</taxon>
        <taxon>Burkholderiaceae</taxon>
        <taxon>Caballeronia</taxon>
    </lineage>
</organism>
<evidence type="ECO:0000259" key="5">
    <source>
        <dbReference type="PROSITE" id="PS50977"/>
    </source>
</evidence>
<dbReference type="EMBL" id="MTHB01000041">
    <property type="protein sequence ID" value="OXC79427.1"/>
    <property type="molecule type" value="Genomic_DNA"/>
</dbReference>
<sequence>MNLPTPIKTRREEYADQTRSALLAAARTIFTTQGFAQANVGEIAEIARVTRGAFYHHFEDKQALFEALVVSLQAAAAQQIRAHAVAEPNVEARVMAGAAAFLDSCMEPAYRRLVIQDAPAVLGERRCREISEAYPYGLLIAAVTELRKVGRLDCENPYLVARMIGSMICEAALLLDGAGSSEEELKQQALAIVARVFAAFSCPPA</sequence>
<dbReference type="InterPro" id="IPR009057">
    <property type="entry name" value="Homeodomain-like_sf"/>
</dbReference>
<dbReference type="InterPro" id="IPR001647">
    <property type="entry name" value="HTH_TetR"/>
</dbReference>
<keyword evidence="3" id="KW-0804">Transcription</keyword>
<feature type="DNA-binding region" description="H-T-H motif" evidence="4">
    <location>
        <begin position="39"/>
        <end position="58"/>
    </location>
</feature>
<dbReference type="Gene3D" id="1.10.357.10">
    <property type="entry name" value="Tetracycline Repressor, domain 2"/>
    <property type="match status" value="1"/>
</dbReference>
<dbReference type="RefSeq" id="WP_179258225.1">
    <property type="nucleotide sequence ID" value="NZ_MTHB01000041.1"/>
</dbReference>